<evidence type="ECO:0000313" key="3">
    <source>
        <dbReference type="Proteomes" id="UP001596154"/>
    </source>
</evidence>
<dbReference type="InterPro" id="IPR014710">
    <property type="entry name" value="RmlC-like_jellyroll"/>
</dbReference>
<name>A0ABW0V0N2_9ACTN</name>
<feature type="domain" description="Cupin type-2" evidence="1">
    <location>
        <begin position="30"/>
        <end position="100"/>
    </location>
</feature>
<dbReference type="PANTHER" id="PTHR38599:SF1">
    <property type="entry name" value="CUPIN DOMAIN PROTEIN (AFU_ORTHOLOGUE AFUA_3G13620)"/>
    <property type="match status" value="1"/>
</dbReference>
<dbReference type="InterPro" id="IPR011051">
    <property type="entry name" value="RmlC_Cupin_sf"/>
</dbReference>
<dbReference type="RefSeq" id="WP_381030846.1">
    <property type="nucleotide sequence ID" value="NZ_JBHSNY010000016.1"/>
</dbReference>
<sequence>MTGTVLAQGTSAGSLKIKAKGPTDVIFRSLTIAPGGSTGWHYHPGQVIAVVKSGTLTRTLQDCSVETTPAGGSFVEPAGSHHIHIGRNLGTQPVELYVTYLVPQGSPISIDADAPACADE</sequence>
<dbReference type="PANTHER" id="PTHR38599">
    <property type="entry name" value="CUPIN DOMAIN PROTEIN (AFU_ORTHOLOGUE AFUA_3G13620)"/>
    <property type="match status" value="1"/>
</dbReference>
<reference evidence="3" key="1">
    <citation type="journal article" date="2019" name="Int. J. Syst. Evol. Microbiol.">
        <title>The Global Catalogue of Microorganisms (GCM) 10K type strain sequencing project: providing services to taxonomists for standard genome sequencing and annotation.</title>
        <authorList>
            <consortium name="The Broad Institute Genomics Platform"/>
            <consortium name="The Broad Institute Genome Sequencing Center for Infectious Disease"/>
            <person name="Wu L."/>
            <person name="Ma J."/>
        </authorList>
    </citation>
    <scope>NUCLEOTIDE SEQUENCE [LARGE SCALE GENOMIC DNA]</scope>
    <source>
        <strain evidence="3">CGMCC 4.7248</strain>
    </source>
</reference>
<dbReference type="Pfam" id="PF07883">
    <property type="entry name" value="Cupin_2"/>
    <property type="match status" value="1"/>
</dbReference>
<accession>A0ABW0V0N2</accession>
<proteinExistence type="predicted"/>
<comment type="caution">
    <text evidence="2">The sequence shown here is derived from an EMBL/GenBank/DDBJ whole genome shotgun (WGS) entry which is preliminary data.</text>
</comment>
<dbReference type="Proteomes" id="UP001596154">
    <property type="component" value="Unassembled WGS sequence"/>
</dbReference>
<keyword evidence="3" id="KW-1185">Reference proteome</keyword>
<evidence type="ECO:0000259" key="1">
    <source>
        <dbReference type="Pfam" id="PF07883"/>
    </source>
</evidence>
<evidence type="ECO:0000313" key="2">
    <source>
        <dbReference type="EMBL" id="MFC5639127.1"/>
    </source>
</evidence>
<organism evidence="2 3">
    <name type="scientific">Streptomyces bullii</name>
    <dbReference type="NCBI Taxonomy" id="349910"/>
    <lineage>
        <taxon>Bacteria</taxon>
        <taxon>Bacillati</taxon>
        <taxon>Actinomycetota</taxon>
        <taxon>Actinomycetes</taxon>
        <taxon>Kitasatosporales</taxon>
        <taxon>Streptomycetaceae</taxon>
        <taxon>Streptomyces</taxon>
    </lineage>
</organism>
<dbReference type="EMBL" id="JBHSNY010000016">
    <property type="protein sequence ID" value="MFC5639127.1"/>
    <property type="molecule type" value="Genomic_DNA"/>
</dbReference>
<dbReference type="InterPro" id="IPR013096">
    <property type="entry name" value="Cupin_2"/>
</dbReference>
<dbReference type="SUPFAM" id="SSF51182">
    <property type="entry name" value="RmlC-like cupins"/>
    <property type="match status" value="1"/>
</dbReference>
<protein>
    <submittedName>
        <fullName evidence="2">Cupin domain-containing protein</fullName>
    </submittedName>
</protein>
<dbReference type="Gene3D" id="2.60.120.10">
    <property type="entry name" value="Jelly Rolls"/>
    <property type="match status" value="1"/>
</dbReference>
<gene>
    <name evidence="2" type="ORF">ACFPZJ_36410</name>
</gene>